<evidence type="ECO:0000256" key="9">
    <source>
        <dbReference type="SAM" id="Phobius"/>
    </source>
</evidence>
<evidence type="ECO:0000313" key="10">
    <source>
        <dbReference type="EMBL" id="CAI7995259.1"/>
    </source>
</evidence>
<gene>
    <name evidence="10" type="ORF">GBAR_LOCUS1657</name>
</gene>
<dbReference type="Proteomes" id="UP001174909">
    <property type="component" value="Unassembled WGS sequence"/>
</dbReference>
<proteinExistence type="inferred from homology"/>
<evidence type="ECO:0000256" key="5">
    <source>
        <dbReference type="ARBA" id="ARBA00023136"/>
    </source>
</evidence>
<evidence type="ECO:0000313" key="11">
    <source>
        <dbReference type="Proteomes" id="UP001174909"/>
    </source>
</evidence>
<keyword evidence="4 9" id="KW-1133">Transmembrane helix</keyword>
<evidence type="ECO:0000256" key="8">
    <source>
        <dbReference type="SAM" id="MobiDB-lite"/>
    </source>
</evidence>
<dbReference type="InterPro" id="IPR055299">
    <property type="entry name" value="TIMMDC1"/>
</dbReference>
<feature type="compositionally biased region" description="Polar residues" evidence="8">
    <location>
        <begin position="223"/>
        <end position="237"/>
    </location>
</feature>
<dbReference type="GO" id="GO:0032981">
    <property type="term" value="P:mitochondrial respiratory chain complex I assembly"/>
    <property type="evidence" value="ECO:0007669"/>
    <property type="project" value="InterPro"/>
</dbReference>
<feature type="region of interest" description="Disordered" evidence="8">
    <location>
        <begin position="213"/>
        <end position="244"/>
    </location>
</feature>
<dbReference type="PANTHER" id="PTHR13002">
    <property type="entry name" value="C3ORF1 PROTEIN-RELATED"/>
    <property type="match status" value="1"/>
</dbReference>
<evidence type="ECO:0000256" key="6">
    <source>
        <dbReference type="ARBA" id="ARBA00040778"/>
    </source>
</evidence>
<keyword evidence="5 9" id="KW-0472">Membrane</keyword>
<dbReference type="GO" id="GO:0005739">
    <property type="term" value="C:mitochondrion"/>
    <property type="evidence" value="ECO:0007669"/>
    <property type="project" value="TreeGrafter"/>
</dbReference>
<dbReference type="AlphaFoldDB" id="A0AA35QXJ8"/>
<comment type="caution">
    <text evidence="10">The sequence shown here is derived from an EMBL/GenBank/DDBJ whole genome shotgun (WGS) entry which is preliminary data.</text>
</comment>
<dbReference type="PANTHER" id="PTHR13002:SF1">
    <property type="entry name" value="COMPLEX I ASSEMBLY FACTOR TIMMDC1, MITOCHONDRIAL"/>
    <property type="match status" value="1"/>
</dbReference>
<sequence length="244" mass="27575">MMETGKDRVRALFKRRPGEQFMLEEVREFQATVLVATLTGFLLGGLVGARYAGDKFVRISQSSKFSSTMQAQRELHTASFLGFTRNGCRWGWKLGVFSAIFSGTNILLSTYRDTSDALNYIAAGGNCEWISLQTTLRNKACHWWNGVGHIIKKYLIPTCSVPVGVFMHGLERGLVSQDQRDEIRKRKYDQYRLRQLQWESRLGSTARLIEGLEQELESPGSRPLSSTSCETEQMTSTAKDDVQS</sequence>
<evidence type="ECO:0000256" key="4">
    <source>
        <dbReference type="ARBA" id="ARBA00022989"/>
    </source>
</evidence>
<protein>
    <recommendedName>
        <fullName evidence="6">Complex I assembly factor TIMMDC1, mitochondrial</fullName>
    </recommendedName>
    <alternativeName>
        <fullName evidence="7">Translocase of inner mitochondrial membrane domain-containing protein 1</fullName>
    </alternativeName>
</protein>
<comment type="similarity">
    <text evidence="2">Belongs to the Tim17/Tim22/Tim23 family.</text>
</comment>
<evidence type="ECO:0000256" key="3">
    <source>
        <dbReference type="ARBA" id="ARBA00022692"/>
    </source>
</evidence>
<reference evidence="10" key="1">
    <citation type="submission" date="2023-03" db="EMBL/GenBank/DDBJ databases">
        <authorList>
            <person name="Steffen K."/>
            <person name="Cardenas P."/>
        </authorList>
    </citation>
    <scope>NUCLEOTIDE SEQUENCE</scope>
</reference>
<keyword evidence="11" id="KW-1185">Reference proteome</keyword>
<name>A0AA35QXJ8_GEOBA</name>
<evidence type="ECO:0000256" key="2">
    <source>
        <dbReference type="ARBA" id="ARBA00008444"/>
    </source>
</evidence>
<dbReference type="EMBL" id="CASHTH010000241">
    <property type="protein sequence ID" value="CAI7995259.1"/>
    <property type="molecule type" value="Genomic_DNA"/>
</dbReference>
<evidence type="ECO:0000256" key="7">
    <source>
        <dbReference type="ARBA" id="ARBA00041344"/>
    </source>
</evidence>
<dbReference type="GO" id="GO:0016020">
    <property type="term" value="C:membrane"/>
    <property type="evidence" value="ECO:0007669"/>
    <property type="project" value="UniProtKB-SubCell"/>
</dbReference>
<keyword evidence="3 9" id="KW-0812">Transmembrane</keyword>
<organism evidence="10 11">
    <name type="scientific">Geodia barretti</name>
    <name type="common">Barrett's horny sponge</name>
    <dbReference type="NCBI Taxonomy" id="519541"/>
    <lineage>
        <taxon>Eukaryota</taxon>
        <taxon>Metazoa</taxon>
        <taxon>Porifera</taxon>
        <taxon>Demospongiae</taxon>
        <taxon>Heteroscleromorpha</taxon>
        <taxon>Tetractinellida</taxon>
        <taxon>Astrophorina</taxon>
        <taxon>Geodiidae</taxon>
        <taxon>Geodia</taxon>
    </lineage>
</organism>
<dbReference type="Pfam" id="PF02466">
    <property type="entry name" value="Tim17"/>
    <property type="match status" value="1"/>
</dbReference>
<accession>A0AA35QXJ8</accession>
<evidence type="ECO:0000256" key="1">
    <source>
        <dbReference type="ARBA" id="ARBA00004141"/>
    </source>
</evidence>
<feature type="transmembrane region" description="Helical" evidence="9">
    <location>
        <begin position="29"/>
        <end position="52"/>
    </location>
</feature>
<comment type="subcellular location">
    <subcellularLocation>
        <location evidence="1">Membrane</location>
        <topology evidence="1">Multi-pass membrane protein</topology>
    </subcellularLocation>
</comment>